<evidence type="ECO:0000256" key="1">
    <source>
        <dbReference type="ARBA" id="ARBA00008624"/>
    </source>
</evidence>
<keyword evidence="7" id="KW-0472">Membrane</keyword>
<organism evidence="9 10">
    <name type="scientific">Daphnia galeata</name>
    <dbReference type="NCBI Taxonomy" id="27404"/>
    <lineage>
        <taxon>Eukaryota</taxon>
        <taxon>Metazoa</taxon>
        <taxon>Ecdysozoa</taxon>
        <taxon>Arthropoda</taxon>
        <taxon>Crustacea</taxon>
        <taxon>Branchiopoda</taxon>
        <taxon>Diplostraca</taxon>
        <taxon>Cladocera</taxon>
        <taxon>Anomopoda</taxon>
        <taxon>Daphniidae</taxon>
        <taxon>Daphnia</taxon>
    </lineage>
</organism>
<dbReference type="Proteomes" id="UP000789390">
    <property type="component" value="Unassembled WGS sequence"/>
</dbReference>
<dbReference type="Gene3D" id="3.40.5.90">
    <property type="entry name" value="CDGSH iron-sulfur domain, mitoNEET-type"/>
    <property type="match status" value="1"/>
</dbReference>
<comment type="similarity">
    <text evidence="1">Belongs to the CISD protein family. CISD2 subfamily.</text>
</comment>
<evidence type="ECO:0000256" key="7">
    <source>
        <dbReference type="SAM" id="Phobius"/>
    </source>
</evidence>
<comment type="cofactor">
    <cofactor evidence="6">
        <name>[2Fe-2S] cluster</name>
        <dbReference type="ChEBI" id="CHEBI:190135"/>
    </cofactor>
</comment>
<evidence type="ECO:0000259" key="8">
    <source>
        <dbReference type="SMART" id="SM00704"/>
    </source>
</evidence>
<dbReference type="AlphaFoldDB" id="A0A8J2S3Q0"/>
<dbReference type="PANTHER" id="PTHR13680">
    <property type="entry name" value="CDGSH IRON-SULFUR DOMAIN-CONTAINING PROTEIN 1"/>
    <property type="match status" value="1"/>
</dbReference>
<dbReference type="OrthoDB" id="449252at2759"/>
<dbReference type="GO" id="GO:0010506">
    <property type="term" value="P:regulation of autophagy"/>
    <property type="evidence" value="ECO:0007669"/>
    <property type="project" value="InterPro"/>
</dbReference>
<keyword evidence="7" id="KW-1133">Transmembrane helix</keyword>
<comment type="caution">
    <text evidence="9">The sequence shown here is derived from an EMBL/GenBank/DDBJ whole genome shotgun (WGS) entry which is preliminary data.</text>
</comment>
<keyword evidence="7" id="KW-0812">Transmembrane</keyword>
<dbReference type="GO" id="GO:0005741">
    <property type="term" value="C:mitochondrial outer membrane"/>
    <property type="evidence" value="ECO:0007669"/>
    <property type="project" value="TreeGrafter"/>
</dbReference>
<evidence type="ECO:0000256" key="2">
    <source>
        <dbReference type="ARBA" id="ARBA00022714"/>
    </source>
</evidence>
<evidence type="ECO:0000256" key="3">
    <source>
        <dbReference type="ARBA" id="ARBA00022723"/>
    </source>
</evidence>
<evidence type="ECO:0000256" key="6">
    <source>
        <dbReference type="ARBA" id="ARBA00034078"/>
    </source>
</evidence>
<dbReference type="PANTHER" id="PTHR13680:SF5">
    <property type="entry name" value="CDGSH IRON-SULFUR DOMAIN-CONTAINING PROTEIN 1"/>
    <property type="match status" value="1"/>
</dbReference>
<keyword evidence="10" id="KW-1185">Reference proteome</keyword>
<name>A0A8J2S3Q0_9CRUS</name>
<keyword evidence="5" id="KW-0411">Iron-sulfur</keyword>
<dbReference type="InterPro" id="IPR042216">
    <property type="entry name" value="MitoNEET_CISD"/>
</dbReference>
<keyword evidence="4" id="KW-0408">Iron</keyword>
<proteinExistence type="inferred from homology"/>
<evidence type="ECO:0000256" key="4">
    <source>
        <dbReference type="ARBA" id="ARBA00023004"/>
    </source>
</evidence>
<keyword evidence="2" id="KW-0001">2Fe-2S</keyword>
<evidence type="ECO:0000313" key="9">
    <source>
        <dbReference type="EMBL" id="CAH0113747.1"/>
    </source>
</evidence>
<sequence length="116" mass="12606">MDSVSNILNNPSFPTEASTIRDLVCTISVGVAVVGVSFFIYAKVSGTGFFCKQKCNKKVNFDIKKGEAKIVDNFDIEDIGDKKVLLVFPYCDGSHTNHNMETGDNVGPLIIGKKSN</sequence>
<protein>
    <recommendedName>
        <fullName evidence="8">Iron-binding zinc finger CDGSH type domain-containing protein</fullName>
    </recommendedName>
</protein>
<accession>A0A8J2S3Q0</accession>
<evidence type="ECO:0000256" key="5">
    <source>
        <dbReference type="ARBA" id="ARBA00023014"/>
    </source>
</evidence>
<dbReference type="InterPro" id="IPR018967">
    <property type="entry name" value="FeS-contain_CDGSH-typ"/>
</dbReference>
<keyword evidence="3" id="KW-0479">Metal-binding</keyword>
<gene>
    <name evidence="9" type="ORF">DGAL_LOCUS17658</name>
</gene>
<dbReference type="GO" id="GO:0046872">
    <property type="term" value="F:metal ion binding"/>
    <property type="evidence" value="ECO:0007669"/>
    <property type="project" value="UniProtKB-KW"/>
</dbReference>
<feature type="transmembrane region" description="Helical" evidence="7">
    <location>
        <begin position="20"/>
        <end position="42"/>
    </location>
</feature>
<reference evidence="9" key="1">
    <citation type="submission" date="2021-11" db="EMBL/GenBank/DDBJ databases">
        <authorList>
            <person name="Schell T."/>
        </authorList>
    </citation>
    <scope>NUCLEOTIDE SEQUENCE</scope>
    <source>
        <strain evidence="9">M5</strain>
    </source>
</reference>
<dbReference type="InterPro" id="IPR045131">
    <property type="entry name" value="CISD1/2"/>
</dbReference>
<dbReference type="GO" id="GO:0051537">
    <property type="term" value="F:2 iron, 2 sulfur cluster binding"/>
    <property type="evidence" value="ECO:0007669"/>
    <property type="project" value="UniProtKB-KW"/>
</dbReference>
<dbReference type="EMBL" id="CAKKLH010000346">
    <property type="protein sequence ID" value="CAH0113747.1"/>
    <property type="molecule type" value="Genomic_DNA"/>
</dbReference>
<dbReference type="SMART" id="SM00704">
    <property type="entry name" value="ZnF_CDGSH"/>
    <property type="match status" value="1"/>
</dbReference>
<evidence type="ECO:0000313" key="10">
    <source>
        <dbReference type="Proteomes" id="UP000789390"/>
    </source>
</evidence>
<feature type="domain" description="Iron-binding zinc finger CDGSH type" evidence="8">
    <location>
        <begin position="69"/>
        <end position="101"/>
    </location>
</feature>